<evidence type="ECO:0000256" key="1">
    <source>
        <dbReference type="SAM" id="Phobius"/>
    </source>
</evidence>
<feature type="transmembrane region" description="Helical" evidence="1">
    <location>
        <begin position="12"/>
        <end position="36"/>
    </location>
</feature>
<keyword evidence="3" id="KW-1185">Reference proteome</keyword>
<proteinExistence type="predicted"/>
<reference evidence="2" key="1">
    <citation type="submission" date="2023-05" db="EMBL/GenBank/DDBJ databases">
        <title>Nepenthes gracilis genome sequencing.</title>
        <authorList>
            <person name="Fukushima K."/>
        </authorList>
    </citation>
    <scope>NUCLEOTIDE SEQUENCE</scope>
    <source>
        <strain evidence="2">SING2019-196</strain>
    </source>
</reference>
<keyword evidence="1" id="KW-0472">Membrane</keyword>
<name>A0AAD3S5L4_NEPGR</name>
<dbReference type="AlphaFoldDB" id="A0AAD3S5L4"/>
<evidence type="ECO:0000313" key="2">
    <source>
        <dbReference type="EMBL" id="GMH04912.1"/>
    </source>
</evidence>
<accession>A0AAD3S5L4</accession>
<comment type="caution">
    <text evidence="2">The sequence shown here is derived from an EMBL/GenBank/DDBJ whole genome shotgun (WGS) entry which is preliminary data.</text>
</comment>
<gene>
    <name evidence="2" type="ORF">Nepgr_006752</name>
</gene>
<dbReference type="Proteomes" id="UP001279734">
    <property type="component" value="Unassembled WGS sequence"/>
</dbReference>
<feature type="transmembrane region" description="Helical" evidence="1">
    <location>
        <begin position="80"/>
        <end position="104"/>
    </location>
</feature>
<evidence type="ECO:0000313" key="3">
    <source>
        <dbReference type="Proteomes" id="UP001279734"/>
    </source>
</evidence>
<keyword evidence="1" id="KW-1133">Transmembrane helix</keyword>
<dbReference type="EMBL" id="BSYO01000005">
    <property type="protein sequence ID" value="GMH04912.1"/>
    <property type="molecule type" value="Genomic_DNA"/>
</dbReference>
<sequence length="176" mass="18808">MQTRCISSCLDIGCSYSVVGCYVPAVFLVLALLIQWDMLVVFVARRHLVRELVVCVADGGTGPVLLDVGWNMKPNLAVAVSYWGCLVMDVLGGGLSVLVLRYLLHGICHAPAEGWRYPDAVAPDGGSFSLWKAAGALSDGKFGVAVMSCYWAKGSLQWPYALPRTQGSGYAASICC</sequence>
<protein>
    <submittedName>
        <fullName evidence="2">Uncharacterized protein</fullName>
    </submittedName>
</protein>
<organism evidence="2 3">
    <name type="scientific">Nepenthes gracilis</name>
    <name type="common">Slender pitcher plant</name>
    <dbReference type="NCBI Taxonomy" id="150966"/>
    <lineage>
        <taxon>Eukaryota</taxon>
        <taxon>Viridiplantae</taxon>
        <taxon>Streptophyta</taxon>
        <taxon>Embryophyta</taxon>
        <taxon>Tracheophyta</taxon>
        <taxon>Spermatophyta</taxon>
        <taxon>Magnoliopsida</taxon>
        <taxon>eudicotyledons</taxon>
        <taxon>Gunneridae</taxon>
        <taxon>Pentapetalae</taxon>
        <taxon>Caryophyllales</taxon>
        <taxon>Nepenthaceae</taxon>
        <taxon>Nepenthes</taxon>
    </lineage>
</organism>
<keyword evidence="1" id="KW-0812">Transmembrane</keyword>